<feature type="region of interest" description="Disordered" evidence="1">
    <location>
        <begin position="1"/>
        <end position="20"/>
    </location>
</feature>
<dbReference type="Proteomes" id="UP001144323">
    <property type="component" value="Unassembled WGS sequence"/>
</dbReference>
<dbReference type="EMBL" id="BSEC01000001">
    <property type="protein sequence ID" value="GLI92395.1"/>
    <property type="molecule type" value="Genomic_DNA"/>
</dbReference>
<dbReference type="Pfam" id="PF18557">
    <property type="entry name" value="NepR"/>
    <property type="match status" value="1"/>
</dbReference>
<keyword evidence="4" id="KW-1185">Reference proteome</keyword>
<evidence type="ECO:0000313" key="3">
    <source>
        <dbReference type="EMBL" id="GLI92395.1"/>
    </source>
</evidence>
<sequence length="98" mass="11005">MNLLEFGTTHRGKSAKAPKAARPYDNLAGAEMMRRAAKARGATLRGDQHSTLLASRRANESQDRLCRQLKDYYQTMLREPVPDRILALVEALDARQHG</sequence>
<comment type="caution">
    <text evidence="3">The sequence shown here is derived from an EMBL/GenBank/DDBJ whole genome shotgun (WGS) entry which is preliminary data.</text>
</comment>
<evidence type="ECO:0000259" key="2">
    <source>
        <dbReference type="Pfam" id="PF18557"/>
    </source>
</evidence>
<proteinExistence type="predicted"/>
<organism evidence="3 4">
    <name type="scientific">Methylocystis echinoides</name>
    <dbReference type="NCBI Taxonomy" id="29468"/>
    <lineage>
        <taxon>Bacteria</taxon>
        <taxon>Pseudomonadati</taxon>
        <taxon>Pseudomonadota</taxon>
        <taxon>Alphaproteobacteria</taxon>
        <taxon>Hyphomicrobiales</taxon>
        <taxon>Methylocystaceae</taxon>
        <taxon>Methylocystis</taxon>
    </lineage>
</organism>
<dbReference type="AlphaFoldDB" id="A0A9W6GT29"/>
<reference evidence="3" key="1">
    <citation type="journal article" date="2023" name="Int. J. Syst. Evol. Microbiol.">
        <title>Methylocystis iwaonis sp. nov., a type II methane-oxidizing bacterium from surface soil of a rice paddy field in Japan, and emended description of the genus Methylocystis (ex Whittenbury et al. 1970) Bowman et al. 1993.</title>
        <authorList>
            <person name="Kaise H."/>
            <person name="Sawadogo J.B."/>
            <person name="Alam M.S."/>
            <person name="Ueno C."/>
            <person name="Dianou D."/>
            <person name="Shinjo R."/>
            <person name="Asakawa S."/>
        </authorList>
    </citation>
    <scope>NUCLEOTIDE SEQUENCE</scope>
    <source>
        <strain evidence="3">LMG27198</strain>
    </source>
</reference>
<gene>
    <name evidence="3" type="ORF">LMG27198_13870</name>
</gene>
<accession>A0A9W6GT29</accession>
<name>A0A9W6GT29_9HYPH</name>
<evidence type="ECO:0000313" key="4">
    <source>
        <dbReference type="Proteomes" id="UP001144323"/>
    </source>
</evidence>
<evidence type="ECO:0000256" key="1">
    <source>
        <dbReference type="SAM" id="MobiDB-lite"/>
    </source>
</evidence>
<dbReference type="InterPro" id="IPR041649">
    <property type="entry name" value="NepR"/>
</dbReference>
<feature type="domain" description="Anti-sigma factor NepR" evidence="2">
    <location>
        <begin position="63"/>
        <end position="95"/>
    </location>
</feature>
<protein>
    <recommendedName>
        <fullName evidence="2">Anti-sigma factor NepR domain-containing protein</fullName>
    </recommendedName>
</protein>
<dbReference type="RefSeq" id="WP_281801591.1">
    <property type="nucleotide sequence ID" value="NZ_BSEC01000001.1"/>
</dbReference>